<dbReference type="InterPro" id="IPR023614">
    <property type="entry name" value="Porin_dom_sf"/>
</dbReference>
<feature type="signal peptide" evidence="1">
    <location>
        <begin position="1"/>
        <end position="21"/>
    </location>
</feature>
<keyword evidence="3" id="KW-1185">Reference proteome</keyword>
<gene>
    <name evidence="2" type="ORF">SG35_015705</name>
</gene>
<feature type="chain" id="PRO_5041908789" evidence="1">
    <location>
        <begin position="22"/>
        <end position="310"/>
    </location>
</feature>
<reference evidence="2 3" key="1">
    <citation type="journal article" date="2015" name="Genome Announc.">
        <title>Draft Genome Sequences of Marine Isolates of Thalassomonas viridans and Thalassomonas actiniarum.</title>
        <authorList>
            <person name="Olonade I."/>
            <person name="van Zyl L.J."/>
            <person name="Trindade M."/>
        </authorList>
    </citation>
    <scope>NUCLEOTIDE SEQUENCE [LARGE SCALE GENOMIC DNA]</scope>
    <source>
        <strain evidence="2 3">A5K-106</strain>
    </source>
</reference>
<sequence>MRAYTCLTLSSLALISAQTLAATHDPISFSGYLDVSFVSEDVDDSTEDDFTLDALELRFLYQGKDNLSVVAHVRGSSDEDFELEQAHLNYQVNKNLNIVAGKFLSIQGWEAFHAPDLYQFSTSATLVYPGMMNGASVTYSNDDFTFHGAIVASAWDSKDTETDDNAYDFAVKVKSIPDVTIHLGYTTEEIANYDQALTNLWASYSKNGLTLAAEYNHLEDWGGKDYEGDGWLVMANYEFTSKIGLTLRTSALEVENDADFEITDIEKWTISPSYKVSDDLLLVFEYSETENNLLSNGDSDLFAIEAIVTF</sequence>
<dbReference type="RefSeq" id="WP_044834838.1">
    <property type="nucleotide sequence ID" value="NZ_CP059735.1"/>
</dbReference>
<organism evidence="2 3">
    <name type="scientific">Thalassomonas actiniarum</name>
    <dbReference type="NCBI Taxonomy" id="485447"/>
    <lineage>
        <taxon>Bacteria</taxon>
        <taxon>Pseudomonadati</taxon>
        <taxon>Pseudomonadota</taxon>
        <taxon>Gammaproteobacteria</taxon>
        <taxon>Alteromonadales</taxon>
        <taxon>Colwelliaceae</taxon>
        <taxon>Thalassomonas</taxon>
    </lineage>
</organism>
<reference evidence="2 3" key="2">
    <citation type="journal article" date="2022" name="Mar. Drugs">
        <title>Bioassay-Guided Fractionation Leads to the Detection of Cholic Acid Generated by the Rare Thalassomonas sp.</title>
        <authorList>
            <person name="Pheiffer F."/>
            <person name="Schneider Y.K."/>
            <person name="Hansen E.H."/>
            <person name="Andersen J.H."/>
            <person name="Isaksson J."/>
            <person name="Busche T."/>
            <person name="R C."/>
            <person name="Kalinowski J."/>
            <person name="Zyl L.V."/>
            <person name="Trindade M."/>
        </authorList>
    </citation>
    <scope>NUCLEOTIDE SEQUENCE [LARGE SCALE GENOMIC DNA]</scope>
    <source>
        <strain evidence="2 3">A5K-106</strain>
    </source>
</reference>
<evidence type="ECO:0000313" key="2">
    <source>
        <dbReference type="EMBL" id="WDD96817.1"/>
    </source>
</evidence>
<keyword evidence="1" id="KW-0732">Signal</keyword>
<dbReference type="SUPFAM" id="SSF56935">
    <property type="entry name" value="Porins"/>
    <property type="match status" value="1"/>
</dbReference>
<dbReference type="KEGG" id="tact:SG35_015705"/>
<name>A0AAF0C0D9_9GAMM</name>
<dbReference type="AlphaFoldDB" id="A0AAF0C0D9"/>
<dbReference type="Gene3D" id="2.40.160.10">
    <property type="entry name" value="Porin"/>
    <property type="match status" value="1"/>
</dbReference>
<evidence type="ECO:0000256" key="1">
    <source>
        <dbReference type="SAM" id="SignalP"/>
    </source>
</evidence>
<proteinExistence type="predicted"/>
<protein>
    <submittedName>
        <fullName evidence="2">Porin</fullName>
    </submittedName>
</protein>
<dbReference type="Proteomes" id="UP000032568">
    <property type="component" value="Chromosome"/>
</dbReference>
<dbReference type="EMBL" id="CP059735">
    <property type="protein sequence ID" value="WDD96817.1"/>
    <property type="molecule type" value="Genomic_DNA"/>
</dbReference>
<evidence type="ECO:0000313" key="3">
    <source>
        <dbReference type="Proteomes" id="UP000032568"/>
    </source>
</evidence>
<dbReference type="Pfam" id="PF07642">
    <property type="entry name" value="BBP2"/>
    <property type="match status" value="1"/>
</dbReference>
<accession>A0AAF0C0D9</accession>
<dbReference type="InterPro" id="IPR011486">
    <property type="entry name" value="BBP2"/>
</dbReference>